<dbReference type="AlphaFoldDB" id="E0TI33"/>
<sequence>MRPAPTASGEEVACLTLYPGDRSARGAGITRLGIVFAPGMVVATDSLIAKIGDDQRRAYLTPLATYQDGSVKHGALVVETAGLPPRLLSGALRRLEGTAEAPPLQIDLADAFAGVRVEATGTLGGGDHQATLLLAELIANAETQTVTPLSQDVRVRVALSPLLSLVIDARIFVDGRRELRLTFENQRTFSAYPRELHYEVAIEGWTEEPVRQRVALHPRNSAWTWALEDAPRRAAAQCPTDLMARAAFPALAPHRNPPPILGSELPSPVLPGETGSLQPSMGAGGARPDIGPVTHWTAAWLRDGQRRAPEWVIGLADLSLTIPWHFDDDPPGAPVNPQENPTFWADARGSGQGEAKFPPILFAGSSGPWDPDLAHKPSLAYPAYVLTAEPIYADALADEAAYALNGLWPEFRAPTGLSVARSLQLRTTAWGLRSLANAAFILPDTDPLKPVFAQARDTTLAELKARQVRRGILSGIVSTPSAPEPSAISPWQHDFLALVLALETRRGSSLARQLLTDMAPFLLARAAAAPETLPLRAGLRLATGPREGEIFTDWAEADRETARRFPRQTVYPENGGGQLSVLRAALIALGQVTDDERATQAAVPLGRVAGTRRLSDPDFPEGRAGMGQFTYD</sequence>
<evidence type="ECO:0000313" key="3">
    <source>
        <dbReference type="Proteomes" id="UP000001302"/>
    </source>
</evidence>
<organism evidence="2 3">
    <name type="scientific">Parvularcula bermudensis (strain ATCC BAA-594 / HTCC2503 / KCTC 12087)</name>
    <dbReference type="NCBI Taxonomy" id="314260"/>
    <lineage>
        <taxon>Bacteria</taxon>
        <taxon>Pseudomonadati</taxon>
        <taxon>Pseudomonadota</taxon>
        <taxon>Alphaproteobacteria</taxon>
        <taxon>Parvularculales</taxon>
        <taxon>Parvularculaceae</taxon>
        <taxon>Parvularcula</taxon>
    </lineage>
</organism>
<dbReference type="eggNOG" id="COG2931">
    <property type="taxonomic scope" value="Bacteria"/>
</dbReference>
<evidence type="ECO:0000256" key="1">
    <source>
        <dbReference type="SAM" id="MobiDB-lite"/>
    </source>
</evidence>
<name>E0TI33_PARBH</name>
<dbReference type="EMBL" id="CP002156">
    <property type="protein sequence ID" value="ADM09372.1"/>
    <property type="molecule type" value="Genomic_DNA"/>
</dbReference>
<reference evidence="2 3" key="2">
    <citation type="journal article" date="2011" name="J. Bacteriol.">
        <title>Complete genome sequence of strain HTCC2503T of Parvularcula bermudensis, the type species of the order "Parvularculales" in the class Alphaproteobacteria.</title>
        <authorList>
            <person name="Oh H.M."/>
            <person name="Kang I."/>
            <person name="Vergin K.L."/>
            <person name="Kang D."/>
            <person name="Rhee K.H."/>
            <person name="Giovannoni S.J."/>
            <person name="Cho J.C."/>
        </authorList>
    </citation>
    <scope>NUCLEOTIDE SEQUENCE [LARGE SCALE GENOMIC DNA]</scope>
    <source>
        <strain evidence="3">ATCC BAA-594 / HTCC2503 / KCTC 12087</strain>
    </source>
</reference>
<accession>E0TI33</accession>
<dbReference type="HOGENOM" id="CLU_433904_0_0_5"/>
<evidence type="ECO:0000313" key="2">
    <source>
        <dbReference type="EMBL" id="ADM09372.1"/>
    </source>
</evidence>
<proteinExistence type="predicted"/>
<reference evidence="3" key="1">
    <citation type="submission" date="2010-08" db="EMBL/GenBank/DDBJ databases">
        <title>Genome sequence of Parvularcula bermudensis HTCC2503.</title>
        <authorList>
            <person name="Kang D.-M."/>
            <person name="Oh H.-M."/>
            <person name="Cho J.-C."/>
        </authorList>
    </citation>
    <scope>NUCLEOTIDE SEQUENCE [LARGE SCALE GENOMIC DNA]</scope>
    <source>
        <strain evidence="3">ATCC BAA-594 / HTCC2503 / KCTC 12087</strain>
    </source>
</reference>
<dbReference type="KEGG" id="pbr:PB2503_06532"/>
<dbReference type="STRING" id="314260.PB2503_06532"/>
<protein>
    <submittedName>
        <fullName evidence="2">Uncharacterized protein</fullName>
    </submittedName>
</protein>
<dbReference type="Proteomes" id="UP000001302">
    <property type="component" value="Chromosome"/>
</dbReference>
<gene>
    <name evidence="2" type="ordered locus">PB2503_06532</name>
</gene>
<feature type="region of interest" description="Disordered" evidence="1">
    <location>
        <begin position="612"/>
        <end position="632"/>
    </location>
</feature>
<keyword evidence="3" id="KW-1185">Reference proteome</keyword>